<dbReference type="EMBL" id="AP018052">
    <property type="protein sequence ID" value="BAZ94169.1"/>
    <property type="molecule type" value="Genomic_DNA"/>
</dbReference>
<sequence>MTQILLRFLPLSALLLAACATAPPGERAPVIDAGSPAESDIGGAVSSSPRSVDQAPTTVEVIPLERAAPPAGSPAVASLLGQAEAASRERDWSAAAVSLERGLRIEPRNPVLWNRLAEVRLQQGQFRQAEQLAAKSNSLAGGDRLLQTRNWRLIARARRQLGDEPGAVEAERRAEAFR</sequence>
<feature type="compositionally biased region" description="Polar residues" evidence="1">
    <location>
        <begin position="45"/>
        <end position="55"/>
    </location>
</feature>
<dbReference type="PROSITE" id="PS51257">
    <property type="entry name" value="PROKAR_LIPOPROTEIN"/>
    <property type="match status" value="1"/>
</dbReference>
<dbReference type="Pfam" id="PF14559">
    <property type="entry name" value="TPR_19"/>
    <property type="match status" value="1"/>
</dbReference>
<dbReference type="SUPFAM" id="SSF48452">
    <property type="entry name" value="TPR-like"/>
    <property type="match status" value="1"/>
</dbReference>
<dbReference type="Proteomes" id="UP000218765">
    <property type="component" value="Chromosome"/>
</dbReference>
<organism evidence="3 4">
    <name type="scientific">Thiohalobacter thiocyanaticus</name>
    <dbReference type="NCBI Taxonomy" id="585455"/>
    <lineage>
        <taxon>Bacteria</taxon>
        <taxon>Pseudomonadati</taxon>
        <taxon>Pseudomonadota</taxon>
        <taxon>Gammaproteobacteria</taxon>
        <taxon>Thiohalobacterales</taxon>
        <taxon>Thiohalobacteraceae</taxon>
        <taxon>Thiohalobacter</taxon>
    </lineage>
</organism>
<feature type="signal peptide" evidence="2">
    <location>
        <begin position="1"/>
        <end position="22"/>
    </location>
</feature>
<keyword evidence="4" id="KW-1185">Reference proteome</keyword>
<reference evidence="3 4" key="1">
    <citation type="submission" date="2017-05" db="EMBL/GenBank/DDBJ databases">
        <title>Thiocyanate degradation by Thiohalobacter thiocyanaticus FOKN1.</title>
        <authorList>
            <person name="Oshiki M."/>
            <person name="Fukushima T."/>
            <person name="Kawano S."/>
            <person name="Nakagawa J."/>
        </authorList>
    </citation>
    <scope>NUCLEOTIDE SEQUENCE [LARGE SCALE GENOMIC DNA]</scope>
    <source>
        <strain evidence="3 4">FOKN1</strain>
    </source>
</reference>
<name>A0A1Z4VRB2_9GAMM</name>
<keyword evidence="2" id="KW-0732">Signal</keyword>
<protein>
    <submittedName>
        <fullName evidence="3">Uncharacterized protein</fullName>
    </submittedName>
</protein>
<dbReference type="OrthoDB" id="6196966at2"/>
<dbReference type="RefSeq" id="WP_096366291.1">
    <property type="nucleotide sequence ID" value="NZ_AP018052.1"/>
</dbReference>
<dbReference type="AlphaFoldDB" id="A0A1Z4VRB2"/>
<evidence type="ECO:0000256" key="2">
    <source>
        <dbReference type="SAM" id="SignalP"/>
    </source>
</evidence>
<feature type="chain" id="PRO_5012261226" evidence="2">
    <location>
        <begin position="23"/>
        <end position="178"/>
    </location>
</feature>
<dbReference type="InterPro" id="IPR011990">
    <property type="entry name" value="TPR-like_helical_dom_sf"/>
</dbReference>
<accession>A0A1Z4VRB2</accession>
<evidence type="ECO:0000313" key="4">
    <source>
        <dbReference type="Proteomes" id="UP000218765"/>
    </source>
</evidence>
<dbReference type="Gene3D" id="1.25.40.10">
    <property type="entry name" value="Tetratricopeptide repeat domain"/>
    <property type="match status" value="1"/>
</dbReference>
<feature type="region of interest" description="Disordered" evidence="1">
    <location>
        <begin position="29"/>
        <end position="55"/>
    </location>
</feature>
<evidence type="ECO:0000256" key="1">
    <source>
        <dbReference type="SAM" id="MobiDB-lite"/>
    </source>
</evidence>
<gene>
    <name evidence="3" type="ORF">FOKN1_1783</name>
</gene>
<evidence type="ECO:0000313" key="3">
    <source>
        <dbReference type="EMBL" id="BAZ94169.1"/>
    </source>
</evidence>
<dbReference type="KEGG" id="ttc:FOKN1_1783"/>
<proteinExistence type="predicted"/>